<evidence type="ECO:0000313" key="2">
    <source>
        <dbReference type="Proteomes" id="UP000033699"/>
    </source>
</evidence>
<dbReference type="Proteomes" id="UP000033699">
    <property type="component" value="Unassembled WGS sequence"/>
</dbReference>
<accession>A0A0F2TH16</accession>
<evidence type="ECO:0000313" key="1">
    <source>
        <dbReference type="EMBL" id="KJS62459.1"/>
    </source>
</evidence>
<comment type="caution">
    <text evidence="1">The sequence shown here is derived from an EMBL/GenBank/DDBJ whole genome shotgun (WGS) entry which is preliminary data.</text>
</comment>
<evidence type="ECO:0008006" key="3">
    <source>
        <dbReference type="Google" id="ProtNLM"/>
    </source>
</evidence>
<gene>
    <name evidence="1" type="ORF">VM95_08700</name>
</gene>
<sequence>MTRANALDPVVLLGADQQHIATRSQLRRLGVPSGTIAHRLRPGGPWQQVLPRVICLQSGRLTFHQKLRAALAYAAPKGREARAGEVLLTGFAVLAEAGLPSAGHPADLAAVDVLIPGQRRVGDREFVRIHRAAGAMPGGFERGDGLWSTTVARALADLATRETGQRRFRALCAEAVQRRHCELGELLDQLLARPGALGLPQVARVVEDLTAGVRSVVEAEARELIAHAGLPEPLWNPVLFLDGRFLAVPDAYWPHACVALEIDSRAYHLRPADHERGLARANRLTACGLPVVRTTPVQLRRDAAPVLHELTALVTSGPHGPHGRISWRRAR</sequence>
<protein>
    <recommendedName>
        <fullName evidence="3">DUF559 domain-containing protein</fullName>
    </recommendedName>
</protein>
<dbReference type="PATRIC" id="fig|359131.3.peg.886"/>
<dbReference type="RefSeq" id="WP_045693696.1">
    <property type="nucleotide sequence ID" value="NZ_JZKH01000012.1"/>
</dbReference>
<dbReference type="EMBL" id="JZKH01000012">
    <property type="protein sequence ID" value="KJS62459.1"/>
    <property type="molecule type" value="Genomic_DNA"/>
</dbReference>
<organism evidence="1 2">
    <name type="scientific">Streptomyces rubellomurinus (strain ATCC 31215)</name>
    <dbReference type="NCBI Taxonomy" id="359131"/>
    <lineage>
        <taxon>Bacteria</taxon>
        <taxon>Bacillati</taxon>
        <taxon>Actinomycetota</taxon>
        <taxon>Actinomycetes</taxon>
        <taxon>Kitasatosporales</taxon>
        <taxon>Streptomycetaceae</taxon>
        <taxon>Streptomyces</taxon>
    </lineage>
</organism>
<name>A0A0F2TH16_STRR3</name>
<dbReference type="AlphaFoldDB" id="A0A0F2TH16"/>
<keyword evidence="2" id="KW-1185">Reference proteome</keyword>
<dbReference type="OrthoDB" id="4870610at2"/>
<reference evidence="1 2" key="1">
    <citation type="submission" date="2015-02" db="EMBL/GenBank/DDBJ databases">
        <authorList>
            <person name="Ju K.-S."/>
            <person name="Doroghazi J.R."/>
            <person name="Metcalf W."/>
        </authorList>
    </citation>
    <scope>NUCLEOTIDE SEQUENCE [LARGE SCALE GENOMIC DNA]</scope>
    <source>
        <strain evidence="1 2">ATCC 31215</strain>
    </source>
</reference>
<proteinExistence type="predicted"/>